<gene>
    <name evidence="1" type="ORF">BpHYR1_047890</name>
</gene>
<evidence type="ECO:0000313" key="2">
    <source>
        <dbReference type="Proteomes" id="UP000276133"/>
    </source>
</evidence>
<evidence type="ECO:0000313" key="1">
    <source>
        <dbReference type="EMBL" id="RNA44417.1"/>
    </source>
</evidence>
<accession>A0A3M7T943</accession>
<name>A0A3M7T943_BRAPC</name>
<dbReference type="Proteomes" id="UP000276133">
    <property type="component" value="Unassembled WGS sequence"/>
</dbReference>
<sequence length="69" mass="8103">MEKNQLILLQKKYIEKESYGNNIKALLGSFERNIGVFSDLNITVILKWGGNYSKSYYSVEKNVKKFDYM</sequence>
<proteinExistence type="predicted"/>
<dbReference type="AlphaFoldDB" id="A0A3M7T943"/>
<keyword evidence="2" id="KW-1185">Reference proteome</keyword>
<organism evidence="1 2">
    <name type="scientific">Brachionus plicatilis</name>
    <name type="common">Marine rotifer</name>
    <name type="synonym">Brachionus muelleri</name>
    <dbReference type="NCBI Taxonomy" id="10195"/>
    <lineage>
        <taxon>Eukaryota</taxon>
        <taxon>Metazoa</taxon>
        <taxon>Spiralia</taxon>
        <taxon>Gnathifera</taxon>
        <taxon>Rotifera</taxon>
        <taxon>Eurotatoria</taxon>
        <taxon>Monogononta</taxon>
        <taxon>Pseudotrocha</taxon>
        <taxon>Ploima</taxon>
        <taxon>Brachionidae</taxon>
        <taxon>Brachionus</taxon>
    </lineage>
</organism>
<dbReference type="EMBL" id="REGN01000111">
    <property type="protein sequence ID" value="RNA44417.1"/>
    <property type="molecule type" value="Genomic_DNA"/>
</dbReference>
<comment type="caution">
    <text evidence="1">The sequence shown here is derived from an EMBL/GenBank/DDBJ whole genome shotgun (WGS) entry which is preliminary data.</text>
</comment>
<protein>
    <submittedName>
        <fullName evidence="1">Uncharacterized protein</fullName>
    </submittedName>
</protein>
<reference evidence="1 2" key="1">
    <citation type="journal article" date="2018" name="Sci. Rep.">
        <title>Genomic signatures of local adaptation to the degree of environmental predictability in rotifers.</title>
        <authorList>
            <person name="Franch-Gras L."/>
            <person name="Hahn C."/>
            <person name="Garcia-Roger E.M."/>
            <person name="Carmona M.J."/>
            <person name="Serra M."/>
            <person name="Gomez A."/>
        </authorList>
    </citation>
    <scope>NUCLEOTIDE SEQUENCE [LARGE SCALE GENOMIC DNA]</scope>
    <source>
        <strain evidence="1">HYR1</strain>
    </source>
</reference>